<evidence type="ECO:0000313" key="2">
    <source>
        <dbReference type="EMBL" id="RNA09514.1"/>
    </source>
</evidence>
<comment type="caution">
    <text evidence="2">The sequence shown here is derived from an EMBL/GenBank/DDBJ whole genome shotgun (WGS) entry which is preliminary data.</text>
</comment>
<dbReference type="Proteomes" id="UP000276133">
    <property type="component" value="Unassembled WGS sequence"/>
</dbReference>
<accession>A0A3M7QE87</accession>
<sequence>MNVRLLLFICFFLVGSGSGEFLHSVSTPEAGNVEVTSEHNDDLVNFTVTFELVKSPLWIAVGLNTQAKMK</sequence>
<dbReference type="AlphaFoldDB" id="A0A3M7QE87"/>
<evidence type="ECO:0000256" key="1">
    <source>
        <dbReference type="SAM" id="SignalP"/>
    </source>
</evidence>
<proteinExistence type="predicted"/>
<organism evidence="2 3">
    <name type="scientific">Brachionus plicatilis</name>
    <name type="common">Marine rotifer</name>
    <name type="synonym">Brachionus muelleri</name>
    <dbReference type="NCBI Taxonomy" id="10195"/>
    <lineage>
        <taxon>Eukaryota</taxon>
        <taxon>Metazoa</taxon>
        <taxon>Spiralia</taxon>
        <taxon>Gnathifera</taxon>
        <taxon>Rotifera</taxon>
        <taxon>Eurotatoria</taxon>
        <taxon>Monogononta</taxon>
        <taxon>Pseudotrocha</taxon>
        <taxon>Ploima</taxon>
        <taxon>Brachionidae</taxon>
        <taxon>Brachionus</taxon>
    </lineage>
</organism>
<name>A0A3M7QE87_BRAPC</name>
<keyword evidence="1" id="KW-0732">Signal</keyword>
<feature type="signal peptide" evidence="1">
    <location>
        <begin position="1"/>
        <end position="19"/>
    </location>
</feature>
<keyword evidence="3" id="KW-1185">Reference proteome</keyword>
<evidence type="ECO:0000313" key="3">
    <source>
        <dbReference type="Proteomes" id="UP000276133"/>
    </source>
</evidence>
<gene>
    <name evidence="2" type="ORF">BpHYR1_005787</name>
</gene>
<protein>
    <submittedName>
        <fullName evidence="2">Uncharacterized protein</fullName>
    </submittedName>
</protein>
<feature type="chain" id="PRO_5018119178" evidence="1">
    <location>
        <begin position="20"/>
        <end position="70"/>
    </location>
</feature>
<dbReference type="EMBL" id="REGN01006449">
    <property type="protein sequence ID" value="RNA09514.1"/>
    <property type="molecule type" value="Genomic_DNA"/>
</dbReference>
<reference evidence="2 3" key="1">
    <citation type="journal article" date="2018" name="Sci. Rep.">
        <title>Genomic signatures of local adaptation to the degree of environmental predictability in rotifers.</title>
        <authorList>
            <person name="Franch-Gras L."/>
            <person name="Hahn C."/>
            <person name="Garcia-Roger E.M."/>
            <person name="Carmona M.J."/>
            <person name="Serra M."/>
            <person name="Gomez A."/>
        </authorList>
    </citation>
    <scope>NUCLEOTIDE SEQUENCE [LARGE SCALE GENOMIC DNA]</scope>
    <source>
        <strain evidence="2">HYR1</strain>
    </source>
</reference>